<dbReference type="AlphaFoldDB" id="A0A2T6BT05"/>
<keyword evidence="4 7" id="KW-0808">Transferase</keyword>
<dbReference type="PANTHER" id="PTHR43646:SF2">
    <property type="entry name" value="GLYCOSYLTRANSFERASE 2-LIKE DOMAIN-CONTAINING PROTEIN"/>
    <property type="match status" value="1"/>
</dbReference>
<keyword evidence="2" id="KW-1003">Cell membrane</keyword>
<evidence type="ECO:0000256" key="5">
    <source>
        <dbReference type="ARBA" id="ARBA00023136"/>
    </source>
</evidence>
<dbReference type="Proteomes" id="UP000244090">
    <property type="component" value="Unassembled WGS sequence"/>
</dbReference>
<evidence type="ECO:0000256" key="1">
    <source>
        <dbReference type="ARBA" id="ARBA00004236"/>
    </source>
</evidence>
<keyword evidence="8" id="KW-1185">Reference proteome</keyword>
<dbReference type="GO" id="GO:0005886">
    <property type="term" value="C:plasma membrane"/>
    <property type="evidence" value="ECO:0007669"/>
    <property type="project" value="UniProtKB-SubCell"/>
</dbReference>
<evidence type="ECO:0000259" key="6">
    <source>
        <dbReference type="Pfam" id="PF00535"/>
    </source>
</evidence>
<name>A0A2T6BT05_9FLAO</name>
<dbReference type="GO" id="GO:0016757">
    <property type="term" value="F:glycosyltransferase activity"/>
    <property type="evidence" value="ECO:0007669"/>
    <property type="project" value="UniProtKB-KW"/>
</dbReference>
<reference evidence="7 8" key="1">
    <citation type="submission" date="2018-04" db="EMBL/GenBank/DDBJ databases">
        <title>Genomic Encyclopedia of Archaeal and Bacterial Type Strains, Phase II (KMG-II): from individual species to whole genera.</title>
        <authorList>
            <person name="Goeker M."/>
        </authorList>
    </citation>
    <scope>NUCLEOTIDE SEQUENCE [LARGE SCALE GENOMIC DNA]</scope>
    <source>
        <strain evidence="7 8">DSM 25731</strain>
    </source>
</reference>
<evidence type="ECO:0000256" key="4">
    <source>
        <dbReference type="ARBA" id="ARBA00022679"/>
    </source>
</evidence>
<proteinExistence type="predicted"/>
<evidence type="ECO:0000313" key="7">
    <source>
        <dbReference type="EMBL" id="PTX59220.1"/>
    </source>
</evidence>
<keyword evidence="5" id="KW-0472">Membrane</keyword>
<dbReference type="PANTHER" id="PTHR43646">
    <property type="entry name" value="GLYCOSYLTRANSFERASE"/>
    <property type="match status" value="1"/>
</dbReference>
<dbReference type="NCBIfam" id="TIGR04283">
    <property type="entry name" value="glyco_like_mftF"/>
    <property type="match status" value="1"/>
</dbReference>
<accession>A0A2T6BT05</accession>
<dbReference type="Pfam" id="PF00535">
    <property type="entry name" value="Glycos_transf_2"/>
    <property type="match status" value="1"/>
</dbReference>
<dbReference type="SUPFAM" id="SSF53448">
    <property type="entry name" value="Nucleotide-diphospho-sugar transferases"/>
    <property type="match status" value="1"/>
</dbReference>
<comment type="subcellular location">
    <subcellularLocation>
        <location evidence="1">Cell membrane</location>
    </subcellularLocation>
</comment>
<gene>
    <name evidence="7" type="ORF">C8N46_11056</name>
</gene>
<dbReference type="EMBL" id="QBKT01000010">
    <property type="protein sequence ID" value="PTX59220.1"/>
    <property type="molecule type" value="Genomic_DNA"/>
</dbReference>
<sequence length="259" mass="30221">MKSNKISIIIPVFNEAKTITKLLETLLSRMRFRQHEILLVDGGSTDATAEIISEFIANYNRTHPFEKERCVDQLFSSDEAVVHFQLFSAEKGRAKQMNFGAQKATGNVLYFLHADTFPPTHFDQYILKEIHKGNKAGCFRMKFDSWHPVLLVSQFFTRFNVKWCRGGDQSLFVDKAFFDELNGFNESYTIYEDCEFINRLYEREQFTVIPKSVQTSARKYKTKGTWKLQYHFAMIHIKKSKGASPEELYAYYQKYVASS</sequence>
<protein>
    <submittedName>
        <fullName evidence="7">RSAM/selenodomain-associated transferase 2</fullName>
    </submittedName>
</protein>
<dbReference type="CDD" id="cd02522">
    <property type="entry name" value="GT_2_like_a"/>
    <property type="match status" value="1"/>
</dbReference>
<evidence type="ECO:0000313" key="8">
    <source>
        <dbReference type="Proteomes" id="UP000244090"/>
    </source>
</evidence>
<dbReference type="InterPro" id="IPR026461">
    <property type="entry name" value="Trfase_2_rSAM/seldom_assoc"/>
</dbReference>
<feature type="domain" description="Glycosyltransferase 2-like" evidence="6">
    <location>
        <begin position="7"/>
        <end position="145"/>
    </location>
</feature>
<evidence type="ECO:0000256" key="2">
    <source>
        <dbReference type="ARBA" id="ARBA00022475"/>
    </source>
</evidence>
<dbReference type="InterPro" id="IPR001173">
    <property type="entry name" value="Glyco_trans_2-like"/>
</dbReference>
<dbReference type="Gene3D" id="3.90.550.10">
    <property type="entry name" value="Spore Coat Polysaccharide Biosynthesis Protein SpsA, Chain A"/>
    <property type="match status" value="1"/>
</dbReference>
<comment type="caution">
    <text evidence="7">The sequence shown here is derived from an EMBL/GenBank/DDBJ whole genome shotgun (WGS) entry which is preliminary data.</text>
</comment>
<dbReference type="OrthoDB" id="9810303at2"/>
<keyword evidence="3" id="KW-0328">Glycosyltransferase</keyword>
<evidence type="ECO:0000256" key="3">
    <source>
        <dbReference type="ARBA" id="ARBA00022676"/>
    </source>
</evidence>
<dbReference type="InterPro" id="IPR029044">
    <property type="entry name" value="Nucleotide-diphossugar_trans"/>
</dbReference>
<organism evidence="7 8">
    <name type="scientific">Kordia periserrulae</name>
    <dbReference type="NCBI Taxonomy" id="701523"/>
    <lineage>
        <taxon>Bacteria</taxon>
        <taxon>Pseudomonadati</taxon>
        <taxon>Bacteroidota</taxon>
        <taxon>Flavobacteriia</taxon>
        <taxon>Flavobacteriales</taxon>
        <taxon>Flavobacteriaceae</taxon>
        <taxon>Kordia</taxon>
    </lineage>
</organism>
<dbReference type="RefSeq" id="WP_108116389.1">
    <property type="nucleotide sequence ID" value="NZ_QBKT01000010.1"/>
</dbReference>